<feature type="compositionally biased region" description="Low complexity" evidence="7">
    <location>
        <begin position="954"/>
        <end position="972"/>
    </location>
</feature>
<keyword evidence="2" id="KW-0808">Transferase</keyword>
<dbReference type="InterPro" id="IPR011009">
    <property type="entry name" value="Kinase-like_dom_sf"/>
</dbReference>
<feature type="binding site" evidence="6">
    <location>
        <position position="2328"/>
    </location>
    <ligand>
        <name>ATP</name>
        <dbReference type="ChEBI" id="CHEBI:30616"/>
    </ligand>
</feature>
<feature type="region of interest" description="Disordered" evidence="7">
    <location>
        <begin position="1008"/>
        <end position="1047"/>
    </location>
</feature>
<dbReference type="PROSITE" id="PS00107">
    <property type="entry name" value="PROTEIN_KINASE_ATP"/>
    <property type="match status" value="2"/>
</dbReference>
<keyword evidence="10" id="KW-1185">Reference proteome</keyword>
<feature type="region of interest" description="Disordered" evidence="7">
    <location>
        <begin position="2802"/>
        <end position="2854"/>
    </location>
</feature>
<dbReference type="OrthoDB" id="248923at2759"/>
<evidence type="ECO:0000259" key="8">
    <source>
        <dbReference type="PROSITE" id="PS50011"/>
    </source>
</evidence>
<organism evidence="9 10">
    <name type="scientific">Chlamydomonas schloesseri</name>
    <dbReference type="NCBI Taxonomy" id="2026947"/>
    <lineage>
        <taxon>Eukaryota</taxon>
        <taxon>Viridiplantae</taxon>
        <taxon>Chlorophyta</taxon>
        <taxon>core chlorophytes</taxon>
        <taxon>Chlorophyceae</taxon>
        <taxon>CS clade</taxon>
        <taxon>Chlamydomonadales</taxon>
        <taxon>Chlamydomonadaceae</taxon>
        <taxon>Chlamydomonas</taxon>
    </lineage>
</organism>
<proteinExistence type="predicted"/>
<dbReference type="SUPFAM" id="SSF56112">
    <property type="entry name" value="Protein kinase-like (PK-like)"/>
    <property type="match status" value="2"/>
</dbReference>
<evidence type="ECO:0000313" key="10">
    <source>
        <dbReference type="Proteomes" id="UP000613740"/>
    </source>
</evidence>
<dbReference type="InterPro" id="IPR000719">
    <property type="entry name" value="Prot_kinase_dom"/>
</dbReference>
<protein>
    <recommendedName>
        <fullName evidence="8">Protein kinase domain-containing protein</fullName>
    </recommendedName>
</protein>
<feature type="region of interest" description="Disordered" evidence="7">
    <location>
        <begin position="1871"/>
        <end position="1958"/>
    </location>
</feature>
<dbReference type="GO" id="GO:0004674">
    <property type="term" value="F:protein serine/threonine kinase activity"/>
    <property type="evidence" value="ECO:0007669"/>
    <property type="project" value="UniProtKB-KW"/>
</dbReference>
<dbReference type="EMBL" id="JAEHOD010000064">
    <property type="protein sequence ID" value="KAG2433118.1"/>
    <property type="molecule type" value="Genomic_DNA"/>
</dbReference>
<feature type="compositionally biased region" description="Low complexity" evidence="7">
    <location>
        <begin position="2418"/>
        <end position="2431"/>
    </location>
</feature>
<dbReference type="PANTHER" id="PTHR44329">
    <property type="entry name" value="SERINE/THREONINE-PROTEIN KINASE TNNI3K-RELATED"/>
    <property type="match status" value="1"/>
</dbReference>
<feature type="compositionally biased region" description="Gly residues" evidence="7">
    <location>
        <begin position="2163"/>
        <end position="2173"/>
    </location>
</feature>
<evidence type="ECO:0000256" key="1">
    <source>
        <dbReference type="ARBA" id="ARBA00022527"/>
    </source>
</evidence>
<evidence type="ECO:0000256" key="2">
    <source>
        <dbReference type="ARBA" id="ARBA00022679"/>
    </source>
</evidence>
<feature type="region of interest" description="Disordered" evidence="7">
    <location>
        <begin position="396"/>
        <end position="421"/>
    </location>
</feature>
<feature type="compositionally biased region" description="Low complexity" evidence="7">
    <location>
        <begin position="926"/>
        <end position="945"/>
    </location>
</feature>
<evidence type="ECO:0000256" key="4">
    <source>
        <dbReference type="ARBA" id="ARBA00022777"/>
    </source>
</evidence>
<feature type="region of interest" description="Disordered" evidence="7">
    <location>
        <begin position="2191"/>
        <end position="2214"/>
    </location>
</feature>
<keyword evidence="1" id="KW-0723">Serine/threonine-protein kinase</keyword>
<feature type="region of interest" description="Disordered" evidence="7">
    <location>
        <begin position="125"/>
        <end position="177"/>
    </location>
</feature>
<dbReference type="SMART" id="SM00220">
    <property type="entry name" value="S_TKc"/>
    <property type="match status" value="1"/>
</dbReference>
<comment type="caution">
    <text evidence="9">The sequence shown here is derived from an EMBL/GenBank/DDBJ whole genome shotgun (WGS) entry which is preliminary data.</text>
</comment>
<reference evidence="9" key="1">
    <citation type="journal article" date="2020" name="bioRxiv">
        <title>Comparative genomics of Chlamydomonas.</title>
        <authorList>
            <person name="Craig R.J."/>
            <person name="Hasan A.R."/>
            <person name="Ness R.W."/>
            <person name="Keightley P.D."/>
        </authorList>
    </citation>
    <scope>NUCLEOTIDE SEQUENCE</scope>
    <source>
        <strain evidence="9">CCAP 11/173</strain>
    </source>
</reference>
<evidence type="ECO:0000256" key="3">
    <source>
        <dbReference type="ARBA" id="ARBA00022741"/>
    </source>
</evidence>
<dbReference type="InterPro" id="IPR017441">
    <property type="entry name" value="Protein_kinase_ATP_BS"/>
</dbReference>
<feature type="domain" description="Protein kinase" evidence="8">
    <location>
        <begin position="2301"/>
        <end position="2794"/>
    </location>
</feature>
<dbReference type="PROSITE" id="PS50011">
    <property type="entry name" value="PROTEIN_KINASE_DOM"/>
    <property type="match status" value="2"/>
</dbReference>
<feature type="region of interest" description="Disordered" evidence="7">
    <location>
        <begin position="2074"/>
        <end position="2093"/>
    </location>
</feature>
<dbReference type="InterPro" id="IPR008271">
    <property type="entry name" value="Ser/Thr_kinase_AS"/>
</dbReference>
<feature type="region of interest" description="Disordered" evidence="7">
    <location>
        <begin position="1"/>
        <end position="32"/>
    </location>
</feature>
<keyword evidence="4" id="KW-0418">Kinase</keyword>
<evidence type="ECO:0000256" key="5">
    <source>
        <dbReference type="ARBA" id="ARBA00022840"/>
    </source>
</evidence>
<dbReference type="InterPro" id="IPR001245">
    <property type="entry name" value="Ser-Thr/Tyr_kinase_cat_dom"/>
</dbReference>
<feature type="compositionally biased region" description="Basic and acidic residues" evidence="7">
    <location>
        <begin position="1029"/>
        <end position="1039"/>
    </location>
</feature>
<gene>
    <name evidence="9" type="ORF">HYH02_012820</name>
</gene>
<keyword evidence="5 6" id="KW-0067">ATP-binding</keyword>
<evidence type="ECO:0000313" key="9">
    <source>
        <dbReference type="EMBL" id="KAG2433118.1"/>
    </source>
</evidence>
<name>A0A835SU28_9CHLO</name>
<feature type="region of interest" description="Disordered" evidence="7">
    <location>
        <begin position="913"/>
        <end position="972"/>
    </location>
</feature>
<feature type="compositionally biased region" description="Low complexity" evidence="7">
    <location>
        <begin position="2441"/>
        <end position="2464"/>
    </location>
</feature>
<dbReference type="Proteomes" id="UP000613740">
    <property type="component" value="Unassembled WGS sequence"/>
</dbReference>
<dbReference type="Pfam" id="PF07714">
    <property type="entry name" value="PK_Tyr_Ser-Thr"/>
    <property type="match status" value="2"/>
</dbReference>
<feature type="region of interest" description="Disordered" evidence="7">
    <location>
        <begin position="2139"/>
        <end position="2176"/>
    </location>
</feature>
<accession>A0A835SU28</accession>
<dbReference type="FunFam" id="1.10.510.10:FF:001308">
    <property type="entry name" value="Predicted protein"/>
    <property type="match status" value="2"/>
</dbReference>
<feature type="compositionally biased region" description="Low complexity" evidence="7">
    <location>
        <begin position="1786"/>
        <end position="1825"/>
    </location>
</feature>
<dbReference type="Gene3D" id="3.30.200.20">
    <property type="entry name" value="Phosphorylase Kinase, domain 1"/>
    <property type="match status" value="2"/>
</dbReference>
<dbReference type="PANTHER" id="PTHR44329:SF214">
    <property type="entry name" value="PROTEIN KINASE DOMAIN-CONTAINING PROTEIN"/>
    <property type="match status" value="1"/>
</dbReference>
<feature type="compositionally biased region" description="Low complexity" evidence="7">
    <location>
        <begin position="167"/>
        <end position="177"/>
    </location>
</feature>
<dbReference type="Gene3D" id="1.10.510.10">
    <property type="entry name" value="Transferase(Phosphotransferase) domain 1"/>
    <property type="match status" value="2"/>
</dbReference>
<evidence type="ECO:0000256" key="6">
    <source>
        <dbReference type="PROSITE-ProRule" id="PRU10141"/>
    </source>
</evidence>
<feature type="region of interest" description="Disordered" evidence="7">
    <location>
        <begin position="2399"/>
        <end position="2479"/>
    </location>
</feature>
<keyword evidence="3 6" id="KW-0547">Nucleotide-binding</keyword>
<feature type="binding site" evidence="6">
    <location>
        <position position="1176"/>
    </location>
    <ligand>
        <name>ATP</name>
        <dbReference type="ChEBI" id="CHEBI:30616"/>
    </ligand>
</feature>
<feature type="region of interest" description="Disordered" evidence="7">
    <location>
        <begin position="1760"/>
        <end position="1825"/>
    </location>
</feature>
<sequence length="2854" mass="282115">MASLPAPPCDGGQPDCGATGAAMKPADRRDQTGVDIVAPGICKVPAIPDSSVASGNLHLETSMQPAAALTYTAQPPKTQLAPPDSTVTPTTAHPNAGEVAVAAMAAAARQGAHFVAGNCPDASSAHALEGPGEGSSAPLPAGEGAGPPAAPPACLTDGGHRAGAGVSSSSDSSSKYYSPRSTVAWAATAAAANNGTAGGVGAGSADATSGGHGVMTGTSCTSCGSGGASRTFASAPSGAVTVPAHNTARAWCQALTLQLACETGRACGGPSTADDSTTAAVGRHTADGGDCAATTAMAAAVATATAIVAPGVSGEVVVVGPLAMLAAAITPPLLKPAPVVPTAASSPTRSPRARTAETITAPNGSAAAAGGPGAGLGMARTGGPERAVVSIVRRRQQRGGPMLGNGSPGTTGAAALEPAAGSRPSSSLFPRLCMASGCGGGGVVVVSGDGSRPLLLNSMSEPVLSSGAASGSAAGSVAAALAPAESGVGDALHDVATTAAAAHDDAVLVDTFLRLQHGNLDLLTTTHQLQQDTEPKFSTLTTAPDIAPAAAGADTCAGGYGAPRATAAASPGGGMAGSRAPGVVAPAAAAEMPAAAAGRQAGDPAAPHNATVVDGALARQVPDTACSRQPAGSCRDAPSDAGIRPAVSGEAGDVAAAAAAAYATASSAVASGGSSVCTPISSWQAGLTHMSSRASPLLLGSLYTRQHTWAMATSAAATAGPAAGAQALDGPTSLQGTSAVADAAAQPCAADADAVAPPAAAVAPQKVLPLEHRAASLQPQTSPPQDQQHQQQPLLAVVPAAPSAQGAPEATRAGAAATSATSATTSGAVAGAAADDGAVVASGDPAAAAAAGSAARITALAMPSAAEGLPSADAASAAAGAAAAPSVAADPAVAATAGRVSSTISGSSMRIRASWLMPPPPPPFPSHLSHQGQGQQQQLLLQQHFQQRRSPELSLGSFTTSSSSSCSLPQPSGAAAWAPAAAAVPAAAGTAAAGAAVDGAGVHALPPPPVMLQARAPTAPGVRMQQEQVEQRHQGERHNYGGSSGCKGGKRSQLLQYYWGSVLEGTEGTSAHHRAAVAAIMQQQQQQQQQQGPVAADVAAVAAAAAAAAAAGPPAAAAAMMAALGPGGEPRVPLSALASLDIARLSREVSALVWIGQGGGGAVFQGLWQGARVAVKFLLAASPAHVDATALEAIVSLSVAHPNVVHTYCAEVARVDEASLAEPAAGAHGRGGYAAGGGAGGFDSNTDPPTQASALMRMVLGSLASAHDDLAGSTSLTAAAAAGAGATAAAPAARAAGGEAPSPPPVHGPQVSRQSLWESNEGFGEPDLTKDDRAWSLRQVLNYLKARPQMYLTHIIMEYCDRGSLLGAIKRGIFRLEAQGVTEGSFHSSLGASGGSNAWSQAAGAGSGDAQAQALMGLGATTQQLQQARVQEAHCDASRQRFPRRVVLRAILRTARDVSQGMAHLHANGIIHGDLKPGNVLLRGCRSDRRGFVAAVADFGLSKVVRGDQPLELDRWSTVTVMAPETIQGRWHKASDVYAFGILLWQLVSNEVVPYGNLTVGQILLGVSQGTLRPEWPTCAHPALIRLGRACLATNANERPGFDAIAKVLTKIETGVRNELREQQRQQQRTQHEQQQYAGSFVAATTAAATATAAADPANGTALAPAPAPDPDPLQAAPILHAHAEAHHHYLDRLGPGPQWHSAEGLLGSRVLDTQLSFGADVSNGAAGLGPPPRVAGVSPLLLASVGMMLASSMSEPAWTSGTPDECFSSAAGTHHTPTGGGTGHGSEATAGTAGVAAAAAAPSSSVGGRPTGAATRRGSGSDVPAGADVAADVAAAAAAAAAASSTATVSTVAAKGAAVSPQSMQVDGSALSAAGSRGDATTQSARDHATAASCSASSGGFRALDAHQGGSERSDAGGRAAGFPGPVPGARHQRGGAVSSGAGGGGSLAAHPATPPSPSAGLAMVHVYPLRASRPQVPMPAGGAGGGAGAVHAPPHSDTIPRCSAAEAAAAAAAAVAPVSVSESCLASTVANSGAEGMGAVAGSVPAAGRDGRAATWATALRVAAAAEGAGQHAAATDDEDSEFSVGGDVEGGPRWRCADVAPAYLSHNALADAPAAPEAPGAPAAAPVPVAGTMARSDADTTTCTGGSTCQGVSLNPPGVTQGGDAGGGAGAPAPTVRALQVQMQTQVQMHTMGSPQSRSGRPGEASAADAGDRAAAATAIISGGAIAMRSGGGGSGAGGVGPPRSSMRLAVFPGHQASWLALQMHFFGGVMGAGGALEPRVPLSALASLDIARLSREVSALVWIGQGGGGAVFQGLWQGARVAVKFLLAASPAHVDATALEAIVSLSVAHPNVVHTYCAEVARVDEASLAEPAAGVRARRGSVAGFAAAGGAARLSSTAGGGHDGPDEDAAVTPSSSKVSSGVSDGVVPPQHLPPAAPSGEAAAPVPATGVVRRSSSSGSSTVGGAGSSGSAAEGVASQRLRLPPPVADSHATTSFFESHEGFGEPDPASHDRAWSLRQVLNYLRARPQMYLTHIIMEYCDRGSLLGAIKRGIFRLEAHGVTEAAELTGVSSESSRRSTAHSSKEGWAATVAAASSAASGGGGGRAGLTPIPEACAETGRFPRRVVLRAILRTARDVAQGMAHLHANGIIHGDLKPGNVLLRGCRSDRRGFVAAVADFGLSKVVRGDQPLELDRWSTVTVMAPETIQGRWHKASDVYAFGILLWQLVSSEVVPYGNLTVGQILLGVSQGTLRPEWPTGAHPALIRLGRACLATNANERPSFYAIAKVLTKIETGVRNELREQQRQQQRTQHEQQQQREQLAVPAFASEGDHGQRPASGGSNRPYSRKYSAV</sequence>
<feature type="compositionally biased region" description="Basic and acidic residues" evidence="7">
    <location>
        <begin position="2802"/>
        <end position="2818"/>
    </location>
</feature>
<dbReference type="PROSITE" id="PS00108">
    <property type="entry name" value="PROTEIN_KINASE_ST"/>
    <property type="match status" value="2"/>
</dbReference>
<evidence type="ECO:0000256" key="7">
    <source>
        <dbReference type="SAM" id="MobiDB-lite"/>
    </source>
</evidence>
<dbReference type="GO" id="GO:0005524">
    <property type="term" value="F:ATP binding"/>
    <property type="evidence" value="ECO:0007669"/>
    <property type="project" value="UniProtKB-UniRule"/>
</dbReference>
<dbReference type="InterPro" id="IPR051681">
    <property type="entry name" value="Ser/Thr_Kinases-Pseudokinases"/>
</dbReference>
<feature type="compositionally biased region" description="Low complexity" evidence="7">
    <location>
        <begin position="2142"/>
        <end position="2152"/>
    </location>
</feature>
<feature type="region of interest" description="Disordered" evidence="7">
    <location>
        <begin position="1293"/>
        <end position="1313"/>
    </location>
</feature>
<feature type="domain" description="Protein kinase" evidence="8">
    <location>
        <begin position="1149"/>
        <end position="1612"/>
    </location>
</feature>